<feature type="region of interest" description="Disordered" evidence="1">
    <location>
        <begin position="1"/>
        <end position="27"/>
    </location>
</feature>
<accession>A0A2A6BQ88</accession>
<organism evidence="2 3">
    <name type="scientific">Pristionchus pacificus</name>
    <name type="common">Parasitic nematode worm</name>
    <dbReference type="NCBI Taxonomy" id="54126"/>
    <lineage>
        <taxon>Eukaryota</taxon>
        <taxon>Metazoa</taxon>
        <taxon>Ecdysozoa</taxon>
        <taxon>Nematoda</taxon>
        <taxon>Chromadorea</taxon>
        <taxon>Rhabditida</taxon>
        <taxon>Rhabditina</taxon>
        <taxon>Diplogasteromorpha</taxon>
        <taxon>Diplogasteroidea</taxon>
        <taxon>Neodiplogasteridae</taxon>
        <taxon>Pristionchus</taxon>
    </lineage>
</organism>
<accession>A0A8R1UQW4</accession>
<dbReference type="AlphaFoldDB" id="A0A2A6BQ88"/>
<dbReference type="Proteomes" id="UP000005239">
    <property type="component" value="Unassembled WGS sequence"/>
</dbReference>
<dbReference type="EnsemblMetazoa" id="PPA36749.1">
    <property type="protein sequence ID" value="PPA36749.1"/>
    <property type="gene ID" value="WBGene00275118"/>
</dbReference>
<evidence type="ECO:0000256" key="1">
    <source>
        <dbReference type="SAM" id="MobiDB-lite"/>
    </source>
</evidence>
<protein>
    <submittedName>
        <fullName evidence="2">Uncharacterized protein</fullName>
    </submittedName>
</protein>
<proteinExistence type="predicted"/>
<gene>
    <name evidence="2" type="primary">WBGene00275118</name>
</gene>
<evidence type="ECO:0000313" key="2">
    <source>
        <dbReference type="EnsemblMetazoa" id="PPA36749.1"/>
    </source>
</evidence>
<reference evidence="3" key="1">
    <citation type="journal article" date="2008" name="Nat. Genet.">
        <title>The Pristionchus pacificus genome provides a unique perspective on nematode lifestyle and parasitism.</title>
        <authorList>
            <person name="Dieterich C."/>
            <person name="Clifton S.W."/>
            <person name="Schuster L.N."/>
            <person name="Chinwalla A."/>
            <person name="Delehaunty K."/>
            <person name="Dinkelacker I."/>
            <person name="Fulton L."/>
            <person name="Fulton R."/>
            <person name="Godfrey J."/>
            <person name="Minx P."/>
            <person name="Mitreva M."/>
            <person name="Roeseler W."/>
            <person name="Tian H."/>
            <person name="Witte H."/>
            <person name="Yang S.P."/>
            <person name="Wilson R.K."/>
            <person name="Sommer R.J."/>
        </authorList>
    </citation>
    <scope>NUCLEOTIDE SEQUENCE [LARGE SCALE GENOMIC DNA]</scope>
    <source>
        <strain evidence="3">PS312</strain>
    </source>
</reference>
<sequence length="168" mass="18818">MKHTLEVRQDAAEEPRPDEPRVSHRPRTLQVTTSATPSCPTRDLWTRCSWMRNLARRLPSVRPEEAAEEACEEACVTVEVVVDLAAVDSDKMQQKNRDPMNLASLTVTTSATPSCPTRDLWTRCSWMRNLARRLPSVRPEEAAEEACEEACVTVEVVVDLAAVDVEDS</sequence>
<evidence type="ECO:0000313" key="3">
    <source>
        <dbReference type="Proteomes" id="UP000005239"/>
    </source>
</evidence>
<feature type="compositionally biased region" description="Basic and acidic residues" evidence="1">
    <location>
        <begin position="1"/>
        <end position="22"/>
    </location>
</feature>
<reference evidence="2" key="2">
    <citation type="submission" date="2022-06" db="UniProtKB">
        <authorList>
            <consortium name="EnsemblMetazoa"/>
        </authorList>
    </citation>
    <scope>IDENTIFICATION</scope>
    <source>
        <strain evidence="2">PS312</strain>
    </source>
</reference>
<name>A0A2A6BQ88_PRIPA</name>
<keyword evidence="3" id="KW-1185">Reference proteome</keyword>